<evidence type="ECO:0000313" key="9">
    <source>
        <dbReference type="Proteomes" id="UP000234384"/>
    </source>
</evidence>
<evidence type="ECO:0000313" key="8">
    <source>
        <dbReference type="EMBL" id="PKY89081.1"/>
    </source>
</evidence>
<dbReference type="Gene3D" id="1.10.1370.30">
    <property type="match status" value="1"/>
</dbReference>
<comment type="caution">
    <text evidence="8">The sequence shown here is derived from an EMBL/GenBank/DDBJ whole genome shotgun (WGS) entry which is preliminary data.</text>
</comment>
<accession>A0A2I1K0A8</accession>
<evidence type="ECO:0000256" key="1">
    <source>
        <dbReference type="ARBA" id="ARBA00022670"/>
    </source>
</evidence>
<comment type="similarity">
    <text evidence="6">Belongs to the peptidase M3 family.</text>
</comment>
<dbReference type="RefSeq" id="WP_006700991.1">
    <property type="nucleotide sequence ID" value="NZ_PKHE01000009.1"/>
</dbReference>
<dbReference type="InterPro" id="IPR045090">
    <property type="entry name" value="Pept_M3A_M3B"/>
</dbReference>
<feature type="domain" description="Peptidase M3A/M3B catalytic" evidence="7">
    <location>
        <begin position="314"/>
        <end position="548"/>
    </location>
</feature>
<keyword evidence="3 6" id="KW-0378">Hydrolase</keyword>
<protein>
    <submittedName>
        <fullName evidence="8">M3 family oligoendopeptidase</fullName>
    </submittedName>
</protein>
<gene>
    <name evidence="8" type="ORF">CYJ57_04370</name>
</gene>
<dbReference type="PANTHER" id="PTHR11804:SF28">
    <property type="entry name" value="OLIGOENDOPEPTIDASE F"/>
    <property type="match status" value="1"/>
</dbReference>
<dbReference type="EMBL" id="PKHE01000009">
    <property type="protein sequence ID" value="PKY89081.1"/>
    <property type="molecule type" value="Genomic_DNA"/>
</dbReference>
<dbReference type="NCBIfam" id="TIGR02289">
    <property type="entry name" value="M3_not_pepF"/>
    <property type="match status" value="1"/>
</dbReference>
<dbReference type="OrthoDB" id="9769691at2"/>
<dbReference type="SUPFAM" id="SSF55486">
    <property type="entry name" value="Metalloproteases ('zincins'), catalytic domain"/>
    <property type="match status" value="1"/>
</dbReference>
<keyword evidence="5 6" id="KW-0482">Metalloprotease</keyword>
<dbReference type="InterPro" id="IPR011976">
    <property type="entry name" value="Pept_M3B_oligopep-rel"/>
</dbReference>
<dbReference type="GO" id="GO:0006518">
    <property type="term" value="P:peptide metabolic process"/>
    <property type="evidence" value="ECO:0007669"/>
    <property type="project" value="TreeGrafter"/>
</dbReference>
<dbReference type="Proteomes" id="UP000234384">
    <property type="component" value="Unassembled WGS sequence"/>
</dbReference>
<dbReference type="InterPro" id="IPR001567">
    <property type="entry name" value="Pept_M3A_M3B_dom"/>
</dbReference>
<evidence type="ECO:0000256" key="4">
    <source>
        <dbReference type="ARBA" id="ARBA00022833"/>
    </source>
</evidence>
<dbReference type="CDD" id="cd09606">
    <property type="entry name" value="M3B_PepF"/>
    <property type="match status" value="1"/>
</dbReference>
<evidence type="ECO:0000256" key="6">
    <source>
        <dbReference type="RuleBase" id="RU003435"/>
    </source>
</evidence>
<dbReference type="GO" id="GO:0006508">
    <property type="term" value="P:proteolysis"/>
    <property type="evidence" value="ECO:0007669"/>
    <property type="project" value="UniProtKB-KW"/>
</dbReference>
<feature type="domain" description="Peptidase M3A/M3B catalytic" evidence="7">
    <location>
        <begin position="167"/>
        <end position="269"/>
    </location>
</feature>
<evidence type="ECO:0000259" key="7">
    <source>
        <dbReference type="Pfam" id="PF01432"/>
    </source>
</evidence>
<dbReference type="AlphaFoldDB" id="A0A2I1K0A8"/>
<sequence length="566" mass="67013">MKFKDFEYQRPNLEQLKEQYGSLIQSLREADSASAGLDVIKQIQSLQRDIDTQYTLVSIRHSIDTRDEFYEKENEFWDENLPYISEYNTEYYKAILDSPYLEDFKKELPETFFKMMENDLKVFSPEIIPLLQQENKLSSEYSKLLASAEIEFQGETYNLTGLSKFFESPDRAVRQEVNQLSWNFFQENLEQLDRIYDELVKLRHKMAVQLGFKDYVEMGYARMNRLDYTREDVEVYRKEVLKHVVPLVEYIYERQSKRLGIDSMKNYDLGLSFLSGNPTPKGDSEEIIANAKRMYSEMSPETKEYFDFMLEHDVMDLETKPGKQGGAYCTYIPNYKAPFLFANFNGTSNDVDVLTHEAGHGFQVFESRWIETPEVVWPTFETCEIHSMSMEFMAWPWLELFFKEQTTKQKYAHLAGTAIFLPYGVLVDHFQHEVYEHPEMTPEERRLKWRELEKLYNPWKDYDGNEVLEGGAFWMRQHHIYNSPFYYIDYTLAQVCALQFWQRGQIIQDDTFWEDYLAICKVGGTKSFTQVVELANLKVPFQEGSLESVSHAIRDYLEQIPESELE</sequence>
<reference evidence="8 9" key="1">
    <citation type="submission" date="2017-12" db="EMBL/GenBank/DDBJ databases">
        <title>Phylogenetic diversity of female urinary microbiome.</title>
        <authorList>
            <person name="Thomas-White K."/>
            <person name="Wolfe A.J."/>
        </authorList>
    </citation>
    <scope>NUCLEOTIDE SEQUENCE [LARGE SCALE GENOMIC DNA]</scope>
    <source>
        <strain evidence="8 9">UMB0898</strain>
    </source>
</reference>
<name>A0A2I1K0A8_9LACT</name>
<comment type="cofactor">
    <cofactor evidence="6">
        <name>Zn(2+)</name>
        <dbReference type="ChEBI" id="CHEBI:29105"/>
    </cofactor>
    <text evidence="6">Binds 1 zinc ion.</text>
</comment>
<dbReference type="Pfam" id="PF01432">
    <property type="entry name" value="Peptidase_M3"/>
    <property type="match status" value="2"/>
</dbReference>
<keyword evidence="4 6" id="KW-0862">Zinc</keyword>
<keyword evidence="1 6" id="KW-0645">Protease</keyword>
<keyword evidence="2 6" id="KW-0479">Metal-binding</keyword>
<proteinExistence type="inferred from homology"/>
<organism evidence="8 9">
    <name type="scientific">Falseniella ignava</name>
    <dbReference type="NCBI Taxonomy" id="137730"/>
    <lineage>
        <taxon>Bacteria</taxon>
        <taxon>Bacillati</taxon>
        <taxon>Bacillota</taxon>
        <taxon>Bacilli</taxon>
        <taxon>Lactobacillales</taxon>
        <taxon>Aerococcaceae</taxon>
        <taxon>Falseniella</taxon>
    </lineage>
</organism>
<dbReference type="PANTHER" id="PTHR11804">
    <property type="entry name" value="PROTEASE M3 THIMET OLIGOPEPTIDASE-RELATED"/>
    <property type="match status" value="1"/>
</dbReference>
<dbReference type="GO" id="GO:0004222">
    <property type="term" value="F:metalloendopeptidase activity"/>
    <property type="evidence" value="ECO:0007669"/>
    <property type="project" value="InterPro"/>
</dbReference>
<evidence type="ECO:0000256" key="2">
    <source>
        <dbReference type="ARBA" id="ARBA00022723"/>
    </source>
</evidence>
<evidence type="ECO:0000256" key="5">
    <source>
        <dbReference type="ARBA" id="ARBA00023049"/>
    </source>
</evidence>
<evidence type="ECO:0000256" key="3">
    <source>
        <dbReference type="ARBA" id="ARBA00022801"/>
    </source>
</evidence>
<dbReference type="GO" id="GO:0046872">
    <property type="term" value="F:metal ion binding"/>
    <property type="evidence" value="ECO:0007669"/>
    <property type="project" value="UniProtKB-UniRule"/>
</dbReference>